<reference evidence="1" key="2">
    <citation type="submission" date="2020-11" db="EMBL/GenBank/DDBJ databases">
        <authorList>
            <person name="McCartney M.A."/>
            <person name="Auch B."/>
            <person name="Kono T."/>
            <person name="Mallez S."/>
            <person name="Becker A."/>
            <person name="Gohl D.M."/>
            <person name="Silverstein K.A.T."/>
            <person name="Koren S."/>
            <person name="Bechman K.B."/>
            <person name="Herman A."/>
            <person name="Abrahante J.E."/>
            <person name="Garbe J."/>
        </authorList>
    </citation>
    <scope>NUCLEOTIDE SEQUENCE</scope>
    <source>
        <strain evidence="1">Duluth1</strain>
        <tissue evidence="1">Whole animal</tissue>
    </source>
</reference>
<reference evidence="1" key="1">
    <citation type="journal article" date="2019" name="bioRxiv">
        <title>The Genome of the Zebra Mussel, Dreissena polymorpha: A Resource for Invasive Species Research.</title>
        <authorList>
            <person name="McCartney M.A."/>
            <person name="Auch B."/>
            <person name="Kono T."/>
            <person name="Mallez S."/>
            <person name="Zhang Y."/>
            <person name="Obille A."/>
            <person name="Becker A."/>
            <person name="Abrahante J.E."/>
            <person name="Garbe J."/>
            <person name="Badalamenti J.P."/>
            <person name="Herman A."/>
            <person name="Mangelson H."/>
            <person name="Liachko I."/>
            <person name="Sullivan S."/>
            <person name="Sone E.D."/>
            <person name="Koren S."/>
            <person name="Silverstein K.A.T."/>
            <person name="Beckman K.B."/>
            <person name="Gohl D.M."/>
        </authorList>
    </citation>
    <scope>NUCLEOTIDE SEQUENCE</scope>
    <source>
        <strain evidence="1">Duluth1</strain>
        <tissue evidence="1">Whole animal</tissue>
    </source>
</reference>
<organism evidence="1 2">
    <name type="scientific">Dreissena polymorpha</name>
    <name type="common">Zebra mussel</name>
    <name type="synonym">Mytilus polymorpha</name>
    <dbReference type="NCBI Taxonomy" id="45954"/>
    <lineage>
        <taxon>Eukaryota</taxon>
        <taxon>Metazoa</taxon>
        <taxon>Spiralia</taxon>
        <taxon>Lophotrochozoa</taxon>
        <taxon>Mollusca</taxon>
        <taxon>Bivalvia</taxon>
        <taxon>Autobranchia</taxon>
        <taxon>Heteroconchia</taxon>
        <taxon>Euheterodonta</taxon>
        <taxon>Imparidentia</taxon>
        <taxon>Neoheterodontei</taxon>
        <taxon>Myida</taxon>
        <taxon>Dreissenoidea</taxon>
        <taxon>Dreissenidae</taxon>
        <taxon>Dreissena</taxon>
    </lineage>
</organism>
<keyword evidence="2" id="KW-1185">Reference proteome</keyword>
<dbReference type="EMBL" id="JAIWYP010000004">
    <property type="protein sequence ID" value="KAH3830433.1"/>
    <property type="molecule type" value="Genomic_DNA"/>
</dbReference>
<sequence length="96" mass="10749">MIEDVNEACSAAHAFDDKDITSAGDLCSKCSAARGMTPWLEADLGQHYLIAYVNIAGRLNRGLKNEILWNVDWMVVELLNIMLTSNSMSVIYLIKW</sequence>
<accession>A0A9D4K2Q9</accession>
<evidence type="ECO:0000313" key="2">
    <source>
        <dbReference type="Proteomes" id="UP000828390"/>
    </source>
</evidence>
<gene>
    <name evidence="1" type="ORF">DPMN_103677</name>
</gene>
<proteinExistence type="predicted"/>
<comment type="caution">
    <text evidence="1">The sequence shown here is derived from an EMBL/GenBank/DDBJ whole genome shotgun (WGS) entry which is preliminary data.</text>
</comment>
<dbReference type="AlphaFoldDB" id="A0A9D4K2Q9"/>
<protein>
    <submittedName>
        <fullName evidence="1">Uncharacterized protein</fullName>
    </submittedName>
</protein>
<dbReference type="Proteomes" id="UP000828390">
    <property type="component" value="Unassembled WGS sequence"/>
</dbReference>
<name>A0A9D4K2Q9_DREPO</name>
<evidence type="ECO:0000313" key="1">
    <source>
        <dbReference type="EMBL" id="KAH3830433.1"/>
    </source>
</evidence>